<dbReference type="GO" id="GO:0005684">
    <property type="term" value="C:U2-type spliceosomal complex"/>
    <property type="evidence" value="ECO:0007669"/>
    <property type="project" value="TreeGrafter"/>
</dbReference>
<comment type="caution">
    <text evidence="1">The sequence shown here is derived from an EMBL/GenBank/DDBJ whole genome shotgun (WGS) entry which is preliminary data.</text>
</comment>
<evidence type="ECO:0000313" key="2">
    <source>
        <dbReference type="Proteomes" id="UP000193944"/>
    </source>
</evidence>
<accession>A0A1Y1XI04</accession>
<dbReference type="Proteomes" id="UP000193944">
    <property type="component" value="Unassembled WGS sequence"/>
</dbReference>
<sequence length="133" mass="15840">MDPNLNMLNNAEKRKNNLLELRRKYKNNNNKRQRNESVILDENNEEVLDEVTVESVVEKYTKETLEKEKSQSNEINLQNLAPKKPNWDLKRDLEKRLEKLEKKTQICINEIIRERLKNSGDISSMPTTVEEMR</sequence>
<gene>
    <name evidence="1" type="ORF">BCR32DRAFT_265728</name>
</gene>
<evidence type="ECO:0000313" key="1">
    <source>
        <dbReference type="EMBL" id="ORX85332.1"/>
    </source>
</evidence>
<dbReference type="GO" id="GO:0071014">
    <property type="term" value="C:post-mRNA release spliceosomal complex"/>
    <property type="evidence" value="ECO:0007669"/>
    <property type="project" value="TreeGrafter"/>
</dbReference>
<organism evidence="1 2">
    <name type="scientific">Anaeromyces robustus</name>
    <dbReference type="NCBI Taxonomy" id="1754192"/>
    <lineage>
        <taxon>Eukaryota</taxon>
        <taxon>Fungi</taxon>
        <taxon>Fungi incertae sedis</taxon>
        <taxon>Chytridiomycota</taxon>
        <taxon>Chytridiomycota incertae sedis</taxon>
        <taxon>Neocallimastigomycetes</taxon>
        <taxon>Neocallimastigales</taxon>
        <taxon>Neocallimastigaceae</taxon>
        <taxon>Anaeromyces</taxon>
    </lineage>
</organism>
<reference evidence="1 2" key="1">
    <citation type="submission" date="2016-08" db="EMBL/GenBank/DDBJ databases">
        <title>A Parts List for Fungal Cellulosomes Revealed by Comparative Genomics.</title>
        <authorList>
            <consortium name="DOE Joint Genome Institute"/>
            <person name="Haitjema C.H."/>
            <person name="Gilmore S.P."/>
            <person name="Henske J.K."/>
            <person name="Solomon K.V."/>
            <person name="De Groot R."/>
            <person name="Kuo A."/>
            <person name="Mondo S.J."/>
            <person name="Salamov A.A."/>
            <person name="Labutti K."/>
            <person name="Zhao Z."/>
            <person name="Chiniquy J."/>
            <person name="Barry K."/>
            <person name="Brewer H.M."/>
            <person name="Purvine S.O."/>
            <person name="Wright A.T."/>
            <person name="Boxma B."/>
            <person name="Van Alen T."/>
            <person name="Hackstein J.H."/>
            <person name="Baker S.E."/>
            <person name="Grigoriev I.V."/>
            <person name="O'Malley M.A."/>
        </authorList>
    </citation>
    <scope>NUCLEOTIDE SEQUENCE [LARGE SCALE GENOMIC DNA]</scope>
    <source>
        <strain evidence="1 2">S4</strain>
    </source>
</reference>
<dbReference type="InterPro" id="IPR013169">
    <property type="entry name" value="mRNA_splic_Cwf18-like"/>
</dbReference>
<proteinExistence type="predicted"/>
<dbReference type="STRING" id="1754192.A0A1Y1XI04"/>
<dbReference type="OrthoDB" id="10261348at2759"/>
<dbReference type="Pfam" id="PF08315">
    <property type="entry name" value="cwf18"/>
    <property type="match status" value="1"/>
</dbReference>
<reference evidence="1 2" key="2">
    <citation type="submission" date="2016-08" db="EMBL/GenBank/DDBJ databases">
        <title>Pervasive Adenine N6-methylation of Active Genes in Fungi.</title>
        <authorList>
            <consortium name="DOE Joint Genome Institute"/>
            <person name="Mondo S.J."/>
            <person name="Dannebaum R.O."/>
            <person name="Kuo R.C."/>
            <person name="Labutti K."/>
            <person name="Haridas S."/>
            <person name="Kuo A."/>
            <person name="Salamov A."/>
            <person name="Ahrendt S.R."/>
            <person name="Lipzen A."/>
            <person name="Sullivan W."/>
            <person name="Andreopoulos W.B."/>
            <person name="Clum A."/>
            <person name="Lindquist E."/>
            <person name="Daum C."/>
            <person name="Ramamoorthy G.K."/>
            <person name="Gryganskyi A."/>
            <person name="Culley D."/>
            <person name="Magnuson J.K."/>
            <person name="James T.Y."/>
            <person name="O'Malley M.A."/>
            <person name="Stajich J.E."/>
            <person name="Spatafora J.W."/>
            <person name="Visel A."/>
            <person name="Grigoriev I.V."/>
        </authorList>
    </citation>
    <scope>NUCLEOTIDE SEQUENCE [LARGE SCALE GENOMIC DNA]</scope>
    <source>
        <strain evidence="1 2">S4</strain>
    </source>
</reference>
<dbReference type="PANTHER" id="PTHR31551:SF1">
    <property type="entry name" value="COILED-COIL DOMAIN-CONTAINING PROTEIN 12"/>
    <property type="match status" value="1"/>
</dbReference>
<dbReference type="AlphaFoldDB" id="A0A1Y1XI04"/>
<name>A0A1Y1XI04_9FUNG</name>
<protein>
    <recommendedName>
        <fullName evidence="3">mRNA splicing factor</fullName>
    </recommendedName>
</protein>
<dbReference type="PANTHER" id="PTHR31551">
    <property type="entry name" value="PRE-MRNA-SPLICING FACTOR CWF18"/>
    <property type="match status" value="1"/>
</dbReference>
<evidence type="ECO:0008006" key="3">
    <source>
        <dbReference type="Google" id="ProtNLM"/>
    </source>
</evidence>
<keyword evidence="2" id="KW-1185">Reference proteome</keyword>
<dbReference type="EMBL" id="MCFG01000037">
    <property type="protein sequence ID" value="ORX85332.1"/>
    <property type="molecule type" value="Genomic_DNA"/>
</dbReference>